<dbReference type="EMBL" id="MDYQ01000690">
    <property type="protein sequence ID" value="PRP73050.1"/>
    <property type="molecule type" value="Genomic_DNA"/>
</dbReference>
<sequence length="173" mass="19839">MLQLLDSLNGSIQKTSHLGHQKMLNRLTNLTGILSLNYQNKLGYFHYLRSHTRHDTYVVPSSAKEITQNYIWDNYDNPSLIARARKKIWRRQSAMRTYSTAGTRDCCFTVIERPIGSSISDVSVVPREEQPTQTNIEMIISNHDLMLLYPDTLVTGVTILMVSASLLLFKQYT</sequence>
<evidence type="ECO:0000313" key="3">
    <source>
        <dbReference type="Proteomes" id="UP000241769"/>
    </source>
</evidence>
<keyword evidence="1" id="KW-0812">Transmembrane</keyword>
<dbReference type="Proteomes" id="UP000241769">
    <property type="component" value="Unassembled WGS sequence"/>
</dbReference>
<proteinExistence type="predicted"/>
<accession>A0A2P6MMX0</accession>
<reference evidence="2 3" key="1">
    <citation type="journal article" date="2018" name="Genome Biol. Evol.">
        <title>Multiple Roots of Fruiting Body Formation in Amoebozoa.</title>
        <authorList>
            <person name="Hillmann F."/>
            <person name="Forbes G."/>
            <person name="Novohradska S."/>
            <person name="Ferling I."/>
            <person name="Riege K."/>
            <person name="Groth M."/>
            <person name="Westermann M."/>
            <person name="Marz M."/>
            <person name="Spaller T."/>
            <person name="Winckler T."/>
            <person name="Schaap P."/>
            <person name="Glockner G."/>
        </authorList>
    </citation>
    <scope>NUCLEOTIDE SEQUENCE [LARGE SCALE GENOMIC DNA]</scope>
    <source>
        <strain evidence="2 3">Jena</strain>
    </source>
</reference>
<name>A0A2P6MMX0_9EUKA</name>
<gene>
    <name evidence="2" type="ORF">PROFUN_16949</name>
</gene>
<evidence type="ECO:0000313" key="2">
    <source>
        <dbReference type="EMBL" id="PRP73050.1"/>
    </source>
</evidence>
<organism evidence="2 3">
    <name type="scientific">Planoprotostelium fungivorum</name>
    <dbReference type="NCBI Taxonomy" id="1890364"/>
    <lineage>
        <taxon>Eukaryota</taxon>
        <taxon>Amoebozoa</taxon>
        <taxon>Evosea</taxon>
        <taxon>Variosea</taxon>
        <taxon>Cavosteliida</taxon>
        <taxon>Cavosteliaceae</taxon>
        <taxon>Planoprotostelium</taxon>
    </lineage>
</organism>
<keyword evidence="1" id="KW-0472">Membrane</keyword>
<keyword evidence="3" id="KW-1185">Reference proteome</keyword>
<feature type="non-terminal residue" evidence="2">
    <location>
        <position position="1"/>
    </location>
</feature>
<feature type="transmembrane region" description="Helical" evidence="1">
    <location>
        <begin position="147"/>
        <end position="169"/>
    </location>
</feature>
<keyword evidence="1" id="KW-1133">Transmembrane helix</keyword>
<evidence type="ECO:0000256" key="1">
    <source>
        <dbReference type="SAM" id="Phobius"/>
    </source>
</evidence>
<protein>
    <submittedName>
        <fullName evidence="2">Uncharacterized protein</fullName>
    </submittedName>
</protein>
<dbReference type="AlphaFoldDB" id="A0A2P6MMX0"/>
<dbReference type="InParanoid" id="A0A2P6MMX0"/>
<comment type="caution">
    <text evidence="2">The sequence shown here is derived from an EMBL/GenBank/DDBJ whole genome shotgun (WGS) entry which is preliminary data.</text>
</comment>